<evidence type="ECO:0000256" key="4">
    <source>
        <dbReference type="ARBA" id="ARBA00020295"/>
    </source>
</evidence>
<dbReference type="SUPFAM" id="SSF51445">
    <property type="entry name" value="(Trans)glycosidases"/>
    <property type="match status" value="1"/>
</dbReference>
<gene>
    <name evidence="11" type="primary">malQ</name>
    <name evidence="13" type="ORF">C4900_08190</name>
    <name evidence="12" type="ORF">C4900_15540</name>
    <name evidence="11" type="ORF">C4900_15695</name>
</gene>
<protein>
    <recommendedName>
        <fullName evidence="4 10">4-alpha-glucanotransferase</fullName>
        <ecNumber evidence="3 10">2.4.1.25</ecNumber>
    </recommendedName>
    <alternativeName>
        <fullName evidence="8 10">Amylomaltase</fullName>
    </alternativeName>
    <alternativeName>
        <fullName evidence="9 10">Disproportionating enzyme</fullName>
    </alternativeName>
</protein>
<evidence type="ECO:0000256" key="8">
    <source>
        <dbReference type="ARBA" id="ARBA00031423"/>
    </source>
</evidence>
<dbReference type="STRING" id="163359.A9R16_13220"/>
<dbReference type="EMBL" id="PSYR01000003">
    <property type="protein sequence ID" value="RCN55295.1"/>
    <property type="molecule type" value="Genomic_DNA"/>
</dbReference>
<organism evidence="11 14">
    <name type="scientific">Acidiferrobacter thiooxydans</name>
    <dbReference type="NCBI Taxonomy" id="163359"/>
    <lineage>
        <taxon>Bacteria</taxon>
        <taxon>Pseudomonadati</taxon>
        <taxon>Pseudomonadota</taxon>
        <taxon>Gammaproteobacteria</taxon>
        <taxon>Acidiferrobacterales</taxon>
        <taxon>Acidiferrobacteraceae</taxon>
        <taxon>Acidiferrobacter</taxon>
    </lineage>
</organism>
<dbReference type="NCBIfam" id="NF011080">
    <property type="entry name" value="PRK14508.1-3"/>
    <property type="match status" value="1"/>
</dbReference>
<dbReference type="PANTHER" id="PTHR32438:SF5">
    <property type="entry name" value="4-ALPHA-GLUCANOTRANSFERASE DPE1, CHLOROPLASTIC_AMYLOPLASTIC"/>
    <property type="match status" value="1"/>
</dbReference>
<evidence type="ECO:0000256" key="2">
    <source>
        <dbReference type="ARBA" id="ARBA00005684"/>
    </source>
</evidence>
<dbReference type="EMBL" id="PSYR01000002">
    <property type="protein sequence ID" value="RCN55880.1"/>
    <property type="molecule type" value="Genomic_DNA"/>
</dbReference>
<dbReference type="RefSeq" id="WP_065970887.1">
    <property type="nucleotide sequence ID" value="NZ_CP080624.1"/>
</dbReference>
<evidence type="ECO:0000313" key="12">
    <source>
        <dbReference type="EMBL" id="RCN55295.1"/>
    </source>
</evidence>
<evidence type="ECO:0000313" key="14">
    <source>
        <dbReference type="Proteomes" id="UP000253250"/>
    </source>
</evidence>
<name>A0A1C2G0V2_9GAMM</name>
<dbReference type="Proteomes" id="UP000253250">
    <property type="component" value="Unassembled WGS sequence"/>
</dbReference>
<comment type="catalytic activity">
    <reaction evidence="1 10">
        <text>Transfers a segment of a (1-&gt;4)-alpha-D-glucan to a new position in an acceptor, which may be glucose or a (1-&gt;4)-alpha-D-glucan.</text>
        <dbReference type="EC" id="2.4.1.25"/>
    </reaction>
</comment>
<evidence type="ECO:0000313" key="11">
    <source>
        <dbReference type="EMBL" id="RCN55277.1"/>
    </source>
</evidence>
<dbReference type="EMBL" id="PSYR01000004">
    <property type="protein sequence ID" value="RCN55277.1"/>
    <property type="molecule type" value="Genomic_DNA"/>
</dbReference>
<keyword evidence="14" id="KW-1185">Reference proteome</keyword>
<dbReference type="Gene3D" id="3.20.20.80">
    <property type="entry name" value="Glycosidases"/>
    <property type="match status" value="1"/>
</dbReference>
<evidence type="ECO:0000313" key="13">
    <source>
        <dbReference type="EMBL" id="RCN55880.1"/>
    </source>
</evidence>
<dbReference type="InterPro" id="IPR003385">
    <property type="entry name" value="Glyco_hydro_77"/>
</dbReference>
<dbReference type="OrthoDB" id="9763489at2"/>
<evidence type="ECO:0000256" key="9">
    <source>
        <dbReference type="ARBA" id="ARBA00031501"/>
    </source>
</evidence>
<dbReference type="Pfam" id="PF02446">
    <property type="entry name" value="Glyco_hydro_77"/>
    <property type="match status" value="1"/>
</dbReference>
<dbReference type="GO" id="GO:0005975">
    <property type="term" value="P:carbohydrate metabolic process"/>
    <property type="evidence" value="ECO:0007669"/>
    <property type="project" value="InterPro"/>
</dbReference>
<evidence type="ECO:0000256" key="5">
    <source>
        <dbReference type="ARBA" id="ARBA00022676"/>
    </source>
</evidence>
<reference evidence="11 14" key="1">
    <citation type="submission" date="2018-02" db="EMBL/GenBank/DDBJ databases">
        <title>Insights into the biology of acidophilic members of the Acidiferrobacteraceae family derived from comparative genomic analyses.</title>
        <authorList>
            <person name="Issotta F."/>
            <person name="Thyssen C."/>
            <person name="Mena C."/>
            <person name="Moya A."/>
            <person name="Bellenberg S."/>
            <person name="Sproer C."/>
            <person name="Covarrubias P.C."/>
            <person name="Sand W."/>
            <person name="Quatrini R."/>
            <person name="Vera M."/>
        </authorList>
    </citation>
    <scope>NUCLEOTIDE SEQUENCE [LARGE SCALE GENOMIC DNA]</scope>
    <source>
        <strain evidence="11">M-1</strain>
        <strain evidence="14">m-1</strain>
    </source>
</reference>
<proteinExistence type="inferred from homology"/>
<evidence type="ECO:0000256" key="3">
    <source>
        <dbReference type="ARBA" id="ARBA00012560"/>
    </source>
</evidence>
<dbReference type="InterPro" id="IPR017853">
    <property type="entry name" value="GH"/>
</dbReference>
<evidence type="ECO:0000256" key="10">
    <source>
        <dbReference type="RuleBase" id="RU361207"/>
    </source>
</evidence>
<comment type="similarity">
    <text evidence="2 10">Belongs to the disproportionating enzyme family.</text>
</comment>
<evidence type="ECO:0000256" key="7">
    <source>
        <dbReference type="ARBA" id="ARBA00023277"/>
    </source>
</evidence>
<comment type="caution">
    <text evidence="11">The sequence shown here is derived from an EMBL/GenBank/DDBJ whole genome shotgun (WGS) entry which is preliminary data.</text>
</comment>
<dbReference type="GO" id="GO:0004134">
    <property type="term" value="F:4-alpha-glucanotransferase activity"/>
    <property type="evidence" value="ECO:0007669"/>
    <property type="project" value="UniProtKB-EC"/>
</dbReference>
<dbReference type="PANTHER" id="PTHR32438">
    <property type="entry name" value="4-ALPHA-GLUCANOTRANSFERASE DPE1, CHLOROPLASTIC/AMYLOPLASTIC"/>
    <property type="match status" value="1"/>
</dbReference>
<evidence type="ECO:0000256" key="6">
    <source>
        <dbReference type="ARBA" id="ARBA00022679"/>
    </source>
</evidence>
<evidence type="ECO:0000256" key="1">
    <source>
        <dbReference type="ARBA" id="ARBA00000439"/>
    </source>
</evidence>
<keyword evidence="6 10" id="KW-0808">Transferase</keyword>
<keyword evidence="7 10" id="KW-0119">Carbohydrate metabolism</keyword>
<dbReference type="NCBIfam" id="TIGR00217">
    <property type="entry name" value="malQ"/>
    <property type="match status" value="1"/>
</dbReference>
<dbReference type="EC" id="2.4.1.25" evidence="3 10"/>
<sequence length="496" mass="54202">MTVKRRGTPVLDRRRLGVLLHPSSLPGDGLKGTMGAHARRFVDVLVAAGVSVWQVLPLGPPGGGSPYNSPSAHAGDVGLIDLEDLAECGWIGMAEARAALADAAAREVALSAAYHGFAVHASAADQAEFQEFRVRHAAWLPDYCAYECIKAQCGGAPWWQWPAALKDRDPQALAAYPGSDSCEAVAFAQFVFFRQWHALRGYAAARGLRLFGDMPIFVAEDSADVWAHRDLFVLDADGRPEIVTGVPPDYFSAHGQRWGNPHYRWARMAADGFAWWRERVRTQRELFDWLRIDHFRGFVASWAVPASAPTAAGGEWMAVPGDALLQALQEAFGDLPLIAEDLGIITDDVHALRDRYDLPGMRVLQFGFDGDPGNPHLPHNYQANSVAYTGTHDNDTTTGWYAALTARERTLVHDYLPDANGDPAWAVMRAVIASVAGLAVVPWQDVLSLGSSARMNTPGKCGGNWGFRFHWEDVAEAIPARLARLAFLYGRTNPGR</sequence>
<keyword evidence="5 10" id="KW-0328">Glycosyltransferase</keyword>
<dbReference type="AlphaFoldDB" id="A0A1C2G0V2"/>
<accession>A0A1C2G0V2</accession>